<dbReference type="Proteomes" id="UP001141806">
    <property type="component" value="Unassembled WGS sequence"/>
</dbReference>
<evidence type="ECO:0000313" key="2">
    <source>
        <dbReference type="Proteomes" id="UP001141806"/>
    </source>
</evidence>
<comment type="caution">
    <text evidence="1">The sequence shown here is derived from an EMBL/GenBank/DDBJ whole genome shotgun (WGS) entry which is preliminary data.</text>
</comment>
<organism evidence="1 2">
    <name type="scientific">Protea cynaroides</name>
    <dbReference type="NCBI Taxonomy" id="273540"/>
    <lineage>
        <taxon>Eukaryota</taxon>
        <taxon>Viridiplantae</taxon>
        <taxon>Streptophyta</taxon>
        <taxon>Embryophyta</taxon>
        <taxon>Tracheophyta</taxon>
        <taxon>Spermatophyta</taxon>
        <taxon>Magnoliopsida</taxon>
        <taxon>Proteales</taxon>
        <taxon>Proteaceae</taxon>
        <taxon>Protea</taxon>
    </lineage>
</organism>
<evidence type="ECO:0000313" key="1">
    <source>
        <dbReference type="EMBL" id="KAJ4978910.1"/>
    </source>
</evidence>
<name>A0A9Q0R0I3_9MAGN</name>
<dbReference type="AlphaFoldDB" id="A0A9Q0R0I3"/>
<protein>
    <submittedName>
        <fullName evidence="1">Uncharacterized protein</fullName>
    </submittedName>
</protein>
<dbReference type="EMBL" id="JAMYWD010000002">
    <property type="protein sequence ID" value="KAJ4978910.1"/>
    <property type="molecule type" value="Genomic_DNA"/>
</dbReference>
<keyword evidence="2" id="KW-1185">Reference proteome</keyword>
<sequence length="188" mass="19855">MAGPLSASGRLPTDQAVDKGGSVSVGSVMPGDIPMVILLVESLGSVAVVGTATGNLTDLYCEGTSRVDYELSGDTNCSKGSESMSDDKVQREWLPVEDKSTEMAMLLHVEPFGGVIDESQAVIKLSIIPTVSHTMTAACKSDSTDLRYCGRLLEDQPVFFGFAEGKGLLQVTAAPLKQQGRRTLGSLR</sequence>
<accession>A0A9Q0R0I3</accession>
<proteinExistence type="predicted"/>
<reference evidence="1" key="1">
    <citation type="journal article" date="2023" name="Plant J.">
        <title>The genome of the king protea, Protea cynaroides.</title>
        <authorList>
            <person name="Chang J."/>
            <person name="Duong T.A."/>
            <person name="Schoeman C."/>
            <person name="Ma X."/>
            <person name="Roodt D."/>
            <person name="Barker N."/>
            <person name="Li Z."/>
            <person name="Van de Peer Y."/>
            <person name="Mizrachi E."/>
        </authorList>
    </citation>
    <scope>NUCLEOTIDE SEQUENCE</scope>
    <source>
        <tissue evidence="1">Young leaves</tissue>
    </source>
</reference>
<gene>
    <name evidence="1" type="ORF">NE237_009690</name>
</gene>